<dbReference type="Proteomes" id="UP001153709">
    <property type="component" value="Chromosome 10"/>
</dbReference>
<proteinExistence type="predicted"/>
<reference evidence="1" key="1">
    <citation type="submission" date="2022-01" db="EMBL/GenBank/DDBJ databases">
        <authorList>
            <person name="King R."/>
        </authorList>
    </citation>
    <scope>NUCLEOTIDE SEQUENCE</scope>
</reference>
<name>A0A9N9SMW5_DIABA</name>
<evidence type="ECO:0000313" key="1">
    <source>
        <dbReference type="EMBL" id="CAG9828183.1"/>
    </source>
</evidence>
<evidence type="ECO:0000313" key="2">
    <source>
        <dbReference type="Proteomes" id="UP001153709"/>
    </source>
</evidence>
<sequence length="85" mass="9988">MHTDLSPHLHSENCNELIKLLRQCHNENNEEEMQKYGAPNDCSHTAQEYDILLVHDKKACRKMGIRSKLKKKQYICIRGQQINLI</sequence>
<protein>
    <recommendedName>
        <fullName evidence="3">COX assembly mitochondrial protein</fullName>
    </recommendedName>
</protein>
<accession>A0A9N9SMW5</accession>
<organism evidence="1 2">
    <name type="scientific">Diabrotica balteata</name>
    <name type="common">Banded cucumber beetle</name>
    <dbReference type="NCBI Taxonomy" id="107213"/>
    <lineage>
        <taxon>Eukaryota</taxon>
        <taxon>Metazoa</taxon>
        <taxon>Ecdysozoa</taxon>
        <taxon>Arthropoda</taxon>
        <taxon>Hexapoda</taxon>
        <taxon>Insecta</taxon>
        <taxon>Pterygota</taxon>
        <taxon>Neoptera</taxon>
        <taxon>Endopterygota</taxon>
        <taxon>Coleoptera</taxon>
        <taxon>Polyphaga</taxon>
        <taxon>Cucujiformia</taxon>
        <taxon>Chrysomeloidea</taxon>
        <taxon>Chrysomelidae</taxon>
        <taxon>Galerucinae</taxon>
        <taxon>Diabroticina</taxon>
        <taxon>Diabroticites</taxon>
        <taxon>Diabrotica</taxon>
    </lineage>
</organism>
<dbReference type="EMBL" id="OU898285">
    <property type="protein sequence ID" value="CAG9828183.1"/>
    <property type="molecule type" value="Genomic_DNA"/>
</dbReference>
<dbReference type="AlphaFoldDB" id="A0A9N9SMW5"/>
<gene>
    <name evidence="1" type="ORF">DIABBA_LOCUS2118</name>
</gene>
<evidence type="ECO:0008006" key="3">
    <source>
        <dbReference type="Google" id="ProtNLM"/>
    </source>
</evidence>
<dbReference type="OrthoDB" id="532630at2759"/>
<keyword evidence="2" id="KW-1185">Reference proteome</keyword>